<organism evidence="1 2">
    <name type="scientific">Ruthenibacterium lactatiformans</name>
    <dbReference type="NCBI Taxonomy" id="1550024"/>
    <lineage>
        <taxon>Bacteria</taxon>
        <taxon>Bacillati</taxon>
        <taxon>Bacillota</taxon>
        <taxon>Clostridia</taxon>
        <taxon>Eubacteriales</taxon>
        <taxon>Oscillospiraceae</taxon>
        <taxon>Ruthenibacterium</taxon>
    </lineage>
</organism>
<reference evidence="1 2" key="1">
    <citation type="submission" date="2019-08" db="EMBL/GenBank/DDBJ databases">
        <title>In-depth cultivation of the pig gut microbiome towards novel bacterial diversity and tailored functional studies.</title>
        <authorList>
            <person name="Wylensek D."/>
            <person name="Hitch T.C.A."/>
            <person name="Clavel T."/>
        </authorList>
    </citation>
    <scope>NUCLEOTIDE SEQUENCE [LARGE SCALE GENOMIC DNA]</scope>
    <source>
        <strain evidence="1 2">WCA3-601-WT-6J</strain>
    </source>
</reference>
<gene>
    <name evidence="1" type="ORF">FYJ76_13440</name>
</gene>
<accession>A0A6I2UAF7</accession>
<name>A0A6I2UAF7_9FIRM</name>
<dbReference type="EMBL" id="VUNJ01000016">
    <property type="protein sequence ID" value="MST92919.1"/>
    <property type="molecule type" value="Genomic_DNA"/>
</dbReference>
<protein>
    <submittedName>
        <fullName evidence="1">Uncharacterized protein</fullName>
    </submittedName>
</protein>
<comment type="caution">
    <text evidence="1">The sequence shown here is derived from an EMBL/GenBank/DDBJ whole genome shotgun (WGS) entry which is preliminary data.</text>
</comment>
<evidence type="ECO:0000313" key="1">
    <source>
        <dbReference type="EMBL" id="MST92919.1"/>
    </source>
</evidence>
<dbReference type="Proteomes" id="UP000431913">
    <property type="component" value="Unassembled WGS sequence"/>
</dbReference>
<evidence type="ECO:0000313" key="2">
    <source>
        <dbReference type="Proteomes" id="UP000431913"/>
    </source>
</evidence>
<sequence length="237" mass="25937">METSAEETPEEPPQELRAPILREKYDPYAEKYGAPVEVSEYARVFSAPSTNLFRAARGSAARKEYVTVISPVPNTYVDENGQEHAINNTLVVEDKNGVPTYENAANDLALSLPVEFAPGDGLCVTLDGASMRLVPLEGDFTHPSSLENAVRYNEVFPGVDVQYTAQELMVKEDIILNAPSEHSTFRYLLDAPGLDARMIDGVLYLFQPGSDKPVFHLSAPYMTDAAGQMSYAVSVAL</sequence>
<proteinExistence type="predicted"/>
<dbReference type="RefSeq" id="WP_154523476.1">
    <property type="nucleotide sequence ID" value="NZ_CATXDA010000002.1"/>
</dbReference>
<dbReference type="AlphaFoldDB" id="A0A6I2UAF7"/>